<keyword evidence="5" id="KW-1185">Reference proteome</keyword>
<dbReference type="InterPro" id="IPR000644">
    <property type="entry name" value="CBS_dom"/>
</dbReference>
<gene>
    <name evidence="4" type="ORF">MUN53_05975</name>
</gene>
<evidence type="ECO:0000259" key="3">
    <source>
        <dbReference type="PROSITE" id="PS51371"/>
    </source>
</evidence>
<dbReference type="PROSITE" id="PS51371">
    <property type="entry name" value="CBS"/>
    <property type="match status" value="2"/>
</dbReference>
<dbReference type="Gene3D" id="3.10.580.10">
    <property type="entry name" value="CBS-domain"/>
    <property type="match status" value="1"/>
</dbReference>
<comment type="caution">
    <text evidence="4">The sequence shown here is derived from an EMBL/GenBank/DDBJ whole genome shotgun (WGS) entry which is preliminary data.</text>
</comment>
<evidence type="ECO:0000313" key="5">
    <source>
        <dbReference type="Proteomes" id="UP001165444"/>
    </source>
</evidence>
<keyword evidence="1 2" id="KW-0129">CBS domain</keyword>
<dbReference type="EMBL" id="JAKZMM010000011">
    <property type="protein sequence ID" value="MCJ2380165.1"/>
    <property type="molecule type" value="Genomic_DNA"/>
</dbReference>
<feature type="domain" description="CBS" evidence="3">
    <location>
        <begin position="68"/>
        <end position="126"/>
    </location>
</feature>
<dbReference type="InterPro" id="IPR051257">
    <property type="entry name" value="Diverse_CBS-Domain"/>
</dbReference>
<evidence type="ECO:0000313" key="4">
    <source>
        <dbReference type="EMBL" id="MCJ2380165.1"/>
    </source>
</evidence>
<proteinExistence type="predicted"/>
<dbReference type="InterPro" id="IPR046342">
    <property type="entry name" value="CBS_dom_sf"/>
</dbReference>
<dbReference type="Pfam" id="PF00571">
    <property type="entry name" value="CBS"/>
    <property type="match status" value="2"/>
</dbReference>
<organism evidence="4 5">
    <name type="scientific">Parabacteroides faecalis</name>
    <dbReference type="NCBI Taxonomy" id="2924040"/>
    <lineage>
        <taxon>Bacteria</taxon>
        <taxon>Pseudomonadati</taxon>
        <taxon>Bacteroidota</taxon>
        <taxon>Bacteroidia</taxon>
        <taxon>Bacteroidales</taxon>
        <taxon>Tannerellaceae</taxon>
        <taxon>Parabacteroides</taxon>
    </lineage>
</organism>
<protein>
    <submittedName>
        <fullName evidence="4">CBS domain-containing protein</fullName>
    </submittedName>
</protein>
<dbReference type="PANTHER" id="PTHR43080:SF2">
    <property type="entry name" value="CBS DOMAIN-CONTAINING PROTEIN"/>
    <property type="match status" value="1"/>
</dbReference>
<dbReference type="RefSeq" id="WP_243323893.1">
    <property type="nucleotide sequence ID" value="NZ_JAKZMM010000011.1"/>
</dbReference>
<reference evidence="4 5" key="1">
    <citation type="submission" date="2022-03" db="EMBL/GenBank/DDBJ databases">
        <title>Parabacteroides sp. nov. isolated from swine feces.</title>
        <authorList>
            <person name="Bak J.E."/>
        </authorList>
    </citation>
    <scope>NUCLEOTIDE SEQUENCE [LARGE SCALE GENOMIC DNA]</scope>
    <source>
        <strain evidence="4 5">AGMB00274</strain>
    </source>
</reference>
<dbReference type="SMART" id="SM00116">
    <property type="entry name" value="CBS"/>
    <property type="match status" value="2"/>
</dbReference>
<dbReference type="PANTHER" id="PTHR43080">
    <property type="entry name" value="CBS DOMAIN-CONTAINING PROTEIN CBSX3, MITOCHONDRIAL"/>
    <property type="match status" value="1"/>
</dbReference>
<name>A0ABT0BZU0_9BACT</name>
<dbReference type="SUPFAM" id="SSF54631">
    <property type="entry name" value="CBS-domain pair"/>
    <property type="match status" value="1"/>
</dbReference>
<dbReference type="Proteomes" id="UP001165444">
    <property type="component" value="Unassembled WGS sequence"/>
</dbReference>
<feature type="domain" description="CBS" evidence="3">
    <location>
        <begin position="7"/>
        <end position="64"/>
    </location>
</feature>
<sequence>MLVKDFITKEIPVLKSFDTGEYALTLMDDYKLKHLPVVSDNSFYYKGIISEKELLSHTDLSTNIGNLYLAEVPSVRLETHLFEVLTLITRNKLSILPVISDMDEYEGVVTREHLVDVCTDFFQADAPGSTIVLEVVPSDYSVTDIARIVESNNAHILSMQTHPEEKNGQLLITLKLDSEDASAVIRSFERFNYTVLWHFMENGLVDDIFQQRMNELIHYMNI</sequence>
<evidence type="ECO:0000256" key="1">
    <source>
        <dbReference type="ARBA" id="ARBA00023122"/>
    </source>
</evidence>
<evidence type="ECO:0000256" key="2">
    <source>
        <dbReference type="PROSITE-ProRule" id="PRU00703"/>
    </source>
</evidence>
<accession>A0ABT0BZU0</accession>